<reference evidence="2" key="1">
    <citation type="submission" date="2022-07" db="EMBL/GenBank/DDBJ databases">
        <authorList>
            <person name="Macas J."/>
            <person name="Novak P."/>
            <person name="Neumann P."/>
        </authorList>
    </citation>
    <scope>NUCLEOTIDE SEQUENCE</scope>
</reference>
<evidence type="ECO:0000256" key="1">
    <source>
        <dbReference type="SAM" id="Phobius"/>
    </source>
</evidence>
<comment type="caution">
    <text evidence="2">The sequence shown here is derived from an EMBL/GenBank/DDBJ whole genome shotgun (WGS) entry which is preliminary data.</text>
</comment>
<evidence type="ECO:0000313" key="3">
    <source>
        <dbReference type="Proteomes" id="UP001152523"/>
    </source>
</evidence>
<protein>
    <submittedName>
        <fullName evidence="2">Uncharacterized protein</fullName>
    </submittedName>
</protein>
<feature type="transmembrane region" description="Helical" evidence="1">
    <location>
        <begin position="123"/>
        <end position="142"/>
    </location>
</feature>
<feature type="transmembrane region" description="Helical" evidence="1">
    <location>
        <begin position="98"/>
        <end position="117"/>
    </location>
</feature>
<proteinExistence type="predicted"/>
<gene>
    <name evidence="2" type="ORF">CEPIT_LOCUS8055</name>
</gene>
<accession>A0AAV0CSW0</accession>
<dbReference type="AlphaFoldDB" id="A0AAV0CSW0"/>
<name>A0AAV0CSW0_9ASTE</name>
<sequence length="145" mass="17299">MGNRERSDKLPNFQIEIDAYYSYRYSLDIPATQRWMDTLQEMKKLIFQNNLEIGHSLGEKNWTARHLANPNLCYGPFPLFTDVDTLPRSARNSYFTDLFGLSYFRFYSFHLLFSFLYFEKVCFIRLGIGLVPAHLLYFLYYVNNI</sequence>
<keyword evidence="3" id="KW-1185">Reference proteome</keyword>
<organism evidence="2 3">
    <name type="scientific">Cuscuta epithymum</name>
    <dbReference type="NCBI Taxonomy" id="186058"/>
    <lineage>
        <taxon>Eukaryota</taxon>
        <taxon>Viridiplantae</taxon>
        <taxon>Streptophyta</taxon>
        <taxon>Embryophyta</taxon>
        <taxon>Tracheophyta</taxon>
        <taxon>Spermatophyta</taxon>
        <taxon>Magnoliopsida</taxon>
        <taxon>eudicotyledons</taxon>
        <taxon>Gunneridae</taxon>
        <taxon>Pentapetalae</taxon>
        <taxon>asterids</taxon>
        <taxon>lamiids</taxon>
        <taxon>Solanales</taxon>
        <taxon>Convolvulaceae</taxon>
        <taxon>Cuscuteae</taxon>
        <taxon>Cuscuta</taxon>
        <taxon>Cuscuta subgen. Cuscuta</taxon>
    </lineage>
</organism>
<dbReference type="EMBL" id="CAMAPF010000038">
    <property type="protein sequence ID" value="CAH9082369.1"/>
    <property type="molecule type" value="Genomic_DNA"/>
</dbReference>
<evidence type="ECO:0000313" key="2">
    <source>
        <dbReference type="EMBL" id="CAH9082369.1"/>
    </source>
</evidence>
<keyword evidence="1" id="KW-1133">Transmembrane helix</keyword>
<dbReference type="Proteomes" id="UP001152523">
    <property type="component" value="Unassembled WGS sequence"/>
</dbReference>
<keyword evidence="1" id="KW-0472">Membrane</keyword>
<keyword evidence="1" id="KW-0812">Transmembrane</keyword>